<dbReference type="AlphaFoldDB" id="A0A1W7D4C3"/>
<organism evidence="1 2">
    <name type="scientific">Streptomyces marincola</name>
    <dbReference type="NCBI Taxonomy" id="2878388"/>
    <lineage>
        <taxon>Bacteria</taxon>
        <taxon>Bacillati</taxon>
        <taxon>Actinomycetota</taxon>
        <taxon>Actinomycetes</taxon>
        <taxon>Kitasatosporales</taxon>
        <taxon>Streptomycetaceae</taxon>
        <taxon>Streptomyces</taxon>
    </lineage>
</organism>
<protein>
    <submittedName>
        <fullName evidence="1">Uncharacterized protein</fullName>
    </submittedName>
</protein>
<dbReference type="EMBL" id="CP021121">
    <property type="protein sequence ID" value="ARQ71953.1"/>
    <property type="molecule type" value="Genomic_DNA"/>
</dbReference>
<name>A0A1W7D4C3_9ACTN</name>
<evidence type="ECO:0000313" key="1">
    <source>
        <dbReference type="EMBL" id="ARQ71953.1"/>
    </source>
</evidence>
<dbReference type="OrthoDB" id="4257658at2"/>
<accession>A0A1W7D4C3</accession>
<dbReference type="RefSeq" id="WP_086161788.1">
    <property type="nucleotide sequence ID" value="NZ_CP021121.1"/>
</dbReference>
<dbReference type="KEGG" id="smao:CAG99_26765"/>
<keyword evidence="2" id="KW-1185">Reference proteome</keyword>
<evidence type="ECO:0000313" key="2">
    <source>
        <dbReference type="Proteomes" id="UP000194218"/>
    </source>
</evidence>
<reference evidence="1 2" key="1">
    <citation type="submission" date="2017-05" db="EMBL/GenBank/DDBJ databases">
        <title>Complete genome sequence of Streptomyces sp. SCSIO 03032 revealed the diverse biosynthetic pathways for its bioactive secondary metabolites.</title>
        <authorList>
            <person name="Ma L."/>
            <person name="Zhu Y."/>
            <person name="Zhang W."/>
            <person name="Zhang G."/>
            <person name="Tian X."/>
            <person name="Zhang S."/>
            <person name="Zhang C."/>
        </authorList>
    </citation>
    <scope>NUCLEOTIDE SEQUENCE [LARGE SCALE GENOMIC DNA]</scope>
    <source>
        <strain evidence="1 2">SCSIO 03032</strain>
    </source>
</reference>
<gene>
    <name evidence="1" type="ORF">CAG99_26765</name>
</gene>
<proteinExistence type="predicted"/>
<dbReference type="Proteomes" id="UP000194218">
    <property type="component" value="Chromosome"/>
</dbReference>
<sequence>MSVPDDQDDLAELRRILASPAGWEPPPELRRPTASTHHNLVVLLLNCPFLGHPAYALLGRFLTEQALYQDWFRGVAKGSGRSLAEMAELARLPGEVTGRVYAAWLAFDAAAGSEGPAAEVGAAVAAARSGLEKALADAVDALAAARAA</sequence>